<keyword evidence="10" id="KW-1185">Reference proteome</keyword>
<dbReference type="InterPro" id="IPR026284">
    <property type="entry name" value="A2MG_proteobact"/>
</dbReference>
<evidence type="ECO:0000256" key="4">
    <source>
        <dbReference type="ARBA" id="ARBA00023157"/>
    </source>
</evidence>
<reference evidence="9 10" key="1">
    <citation type="submission" date="2018-03" db="EMBL/GenBank/DDBJ databases">
        <authorList>
            <person name="Keele B.F."/>
        </authorList>
    </citation>
    <scope>NUCLEOTIDE SEQUENCE [LARGE SCALE GENOMIC DNA]</scope>
    <source>
        <strain evidence="9 10">CECT 8599</strain>
    </source>
</reference>
<dbReference type="SMART" id="SM01419">
    <property type="entry name" value="Thiol-ester_cl"/>
    <property type="match status" value="1"/>
</dbReference>
<evidence type="ECO:0000256" key="1">
    <source>
        <dbReference type="ARBA" id="ARBA00010556"/>
    </source>
</evidence>
<dbReference type="GO" id="GO:0006508">
    <property type="term" value="P:proteolysis"/>
    <property type="evidence" value="ECO:0007669"/>
    <property type="project" value="InterPro"/>
</dbReference>
<evidence type="ECO:0000259" key="8">
    <source>
        <dbReference type="SMART" id="SM01360"/>
    </source>
</evidence>
<dbReference type="GO" id="GO:0004866">
    <property type="term" value="F:endopeptidase inhibitor activity"/>
    <property type="evidence" value="ECO:0007669"/>
    <property type="project" value="InterPro"/>
</dbReference>
<dbReference type="SMART" id="SM00223">
    <property type="entry name" value="APPLE"/>
    <property type="match status" value="1"/>
</dbReference>
<keyword evidence="3" id="KW-0677">Repeat</keyword>
<evidence type="ECO:0000259" key="7">
    <source>
        <dbReference type="SMART" id="SM01359"/>
    </source>
</evidence>
<dbReference type="InterPro" id="IPR041462">
    <property type="entry name" value="Bact_A2M_MG6"/>
</dbReference>
<evidence type="ECO:0000259" key="6">
    <source>
        <dbReference type="SMART" id="SM00223"/>
    </source>
</evidence>
<evidence type="ECO:0000313" key="10">
    <source>
        <dbReference type="Proteomes" id="UP000244880"/>
    </source>
</evidence>
<dbReference type="InterPro" id="IPR003609">
    <property type="entry name" value="Pan_app"/>
</dbReference>
<dbReference type="CDD" id="cd02891">
    <property type="entry name" value="A2M_like"/>
    <property type="match status" value="1"/>
</dbReference>
<dbReference type="EMBL" id="OMOR01000001">
    <property type="protein sequence ID" value="SPH19669.1"/>
    <property type="molecule type" value="Genomic_DNA"/>
</dbReference>
<feature type="domain" description="Alpha-2-macroglobulin" evidence="8">
    <location>
        <begin position="1149"/>
        <end position="1237"/>
    </location>
</feature>
<dbReference type="PIRSF" id="PIRSF038980">
    <property type="entry name" value="A2M_bac"/>
    <property type="match status" value="1"/>
</dbReference>
<dbReference type="Gene3D" id="2.60.40.1930">
    <property type="match status" value="1"/>
</dbReference>
<dbReference type="InterPro" id="IPR000177">
    <property type="entry name" value="Apple"/>
</dbReference>
<dbReference type="InterPro" id="IPR041203">
    <property type="entry name" value="Bact_A2M_MG5"/>
</dbReference>
<dbReference type="SMART" id="SM01359">
    <property type="entry name" value="A2M_N_2"/>
    <property type="match status" value="1"/>
</dbReference>
<dbReference type="InterPro" id="IPR002890">
    <property type="entry name" value="MG2"/>
</dbReference>
<dbReference type="Pfam" id="PF01835">
    <property type="entry name" value="MG2"/>
    <property type="match status" value="1"/>
</dbReference>
<feature type="signal peptide" evidence="5">
    <location>
        <begin position="1"/>
        <end position="19"/>
    </location>
</feature>
<dbReference type="RefSeq" id="WP_108826984.1">
    <property type="nucleotide sequence ID" value="NZ_OMOR01000001.1"/>
</dbReference>
<evidence type="ECO:0000256" key="5">
    <source>
        <dbReference type="SAM" id="SignalP"/>
    </source>
</evidence>
<feature type="chain" id="PRO_5015356621" evidence="5">
    <location>
        <begin position="20"/>
        <end position="1795"/>
    </location>
</feature>
<keyword evidence="2 5" id="KW-0732">Signal</keyword>
<keyword evidence="4" id="KW-1015">Disulfide bond</keyword>
<dbReference type="Pfam" id="PF11974">
    <property type="entry name" value="bMG3"/>
    <property type="match status" value="1"/>
</dbReference>
<dbReference type="Pfam" id="PF17962">
    <property type="entry name" value="bMG6"/>
    <property type="match status" value="1"/>
</dbReference>
<dbReference type="InterPro" id="IPR008930">
    <property type="entry name" value="Terpenoid_cyclase/PrenylTrfase"/>
</dbReference>
<protein>
    <submittedName>
        <fullName evidence="9">Putative lipoprotein YfhM</fullName>
    </submittedName>
</protein>
<dbReference type="Gene3D" id="3.50.4.10">
    <property type="entry name" value="Hepatocyte Growth Factor"/>
    <property type="match status" value="1"/>
</dbReference>
<feature type="domain" description="Alpha-2-macroglobulin bait region" evidence="7">
    <location>
        <begin position="941"/>
        <end position="1086"/>
    </location>
</feature>
<dbReference type="Pfam" id="PF00024">
    <property type="entry name" value="PAN_1"/>
    <property type="match status" value="1"/>
</dbReference>
<dbReference type="SUPFAM" id="SSF48239">
    <property type="entry name" value="Terpenoid cyclases/Protein prenyltransferases"/>
    <property type="match status" value="1"/>
</dbReference>
<feature type="domain" description="Apple" evidence="6">
    <location>
        <begin position="30"/>
        <end position="93"/>
    </location>
</feature>
<dbReference type="SMART" id="SM01360">
    <property type="entry name" value="A2M"/>
    <property type="match status" value="1"/>
</dbReference>
<keyword evidence="9" id="KW-0449">Lipoprotein</keyword>
<dbReference type="InterPro" id="IPR011625">
    <property type="entry name" value="A2M_N_BRD"/>
</dbReference>
<dbReference type="InterPro" id="IPR041246">
    <property type="entry name" value="Bact_MG10"/>
</dbReference>
<accession>A0A2R8B9F5</accession>
<dbReference type="Pfam" id="PF07703">
    <property type="entry name" value="A2M_BRD"/>
    <property type="match status" value="1"/>
</dbReference>
<sequence length="1795" mass="191279">MRFLSAIILIFSFATGASSQDILPDERYIVTPNVDFYGSDRASLFDTTQQACARACSADSACVAYTFNSRSNACFPKSDVSDRQPYDGAMSAEKIKTTAQAKGLAAARLTDLSFVRPSDLKMAEALARSMGDRFPTNGQSLEAVVSAARSVFGSDRVSAYRRVGAAVAFTDASDLWAQFAYVGRRLNDGSNQTKRQGRRDAIPAAVNAYLRAASAGAQVNALQQLAFAYEANNRGKDMIAPLRLAYDIQPREEVSNALDEAINKYGFRIIEHTVENRGPEPQICAVFSEELAKSGVTYGDYVRIDGDVGVTAKGRRLCVEGVQFGSRYQVTFRAGLPDAKGEKLVRDVDLALYVRDRDPQVRFPGRSYVLPRGADAALPVETVNLNEVTLQLRRVSDRNLLRSIQEKYFGKPLSSWQERNFSEGIAQDVWSGTADVQNTLNADMTTRLPMGDVLGSMPPGIYTLTARVPGQNENDAAGATQWFVLSDLGLTTWQGNTGLTVSVRGLSDAQARAGVEVSLISKANAVLAKAVTDADGFATFAPGLSRGSGASAPALIVAQMGDDDIGFLPLTDPAFDLSDRGVAGRPPAPPVDVFLTTDRGAYRPGDTIFATALLRDAEVKAIAGMPLTAILTRPDGVEYSRHLSADAMAGGHVFEMPVGGTAPRGTWRLSLKSDLDAAALASQTVLVEDFLPERIDASLSLPDAPIRLGDRPPLTVDARYLFGAPGGNLAVEGDVRLRALRRLDAWPGYQFGRHDLQLSTQTRYLEPSRTDDLGRAVMELRLPDGNPEHALYEAQVAVRVTEGSGRPIERRMVRALDVQGAVIGIKPLFEDVLNEGADALFELVSVGGAVDAKWTMNRVRTRYQWYQLYGDWNWEPIVQRTEVASGSVTLGTDPVTVAAPTEWGEYELVVETSGGAYTASSVDFYAGWYGGGDAASTPDRLDMSLDAESYELGDTATLRLVPRYDGSALVAVMSGGVIERRVVDVKAGENTVPLTVSAGWGAGAYVTATVIRPMDVAVGQNPARALGVAYAKVAPGAKALSVSVDAGQGLSGQAGTSEVRVKVDGITQGETAYVTLASVDLGILNLTGFDAPDPDGHYFGQRRLGVEMRDVYGRLIDGLNGAMGQVRSGGDAVGGMRRESPPPTEDLMAAFSGPVAVDSDGFATFTVPRPDFNGTIRMMAVAWSDTGVGAATQDVVARDPMVMTASVPRFMAPGDVSRLLLQVVHAEGAAGQVALNVSSDGLLLGAVPAELRVADKSAVELEVPVTATLIGDYAIDLTLITPDGVQLTKTLTLGVRANDPEVSTTRRFSLGVGEAFTFDGNVFAGLMPGTARATLAAGPLARFDVPGLMRQLDRYPYGCTEQLTSGALPLLAAGDLAGPLGRDDVQDRVDGAIAQILTRQSSNGAFGMWRAGSGYFWLDAYVTDFLSRAKAAGYVVPKLAFDLALDNLRNRVNYAPDFDEGGEDVAYALFVLAREGAAAMGDLRYYADAKATAFGTPLAAAQLGAALAQYGDQTRSDAMFGRAGALLLKARASKPVWRDDFGTNLRDTAGVLRLAAEVGSTAVNQVALSQSVSSANRTLSTQEAAQVVMAAQALSRGVAVPALTVDDVPARGTVVEEMSDSDLTARVIRNVSGRPIDVTMTTFGVPDVAPSAGGYGYAISREYFTLDGVPVSGDMKAGERRVVVLRISPFEAVGARLIVDDPLPAGLEIDNPNLIRAGDIGTMEWLKPARTQHAEFRSDRFLAAVDQQGSDPFVLAYIVRAVSPGTYHHPAALVQDMYRPEYRAVTQTGRISVVK</sequence>
<evidence type="ECO:0000313" key="9">
    <source>
        <dbReference type="EMBL" id="SPH19669.1"/>
    </source>
</evidence>
<dbReference type="InterPro" id="IPR021868">
    <property type="entry name" value="Alpha_2_Macroglob_MG3"/>
</dbReference>
<dbReference type="CDD" id="cd01100">
    <property type="entry name" value="APPLE_Factor_XI_like"/>
    <property type="match status" value="1"/>
</dbReference>
<dbReference type="InterPro" id="IPR047565">
    <property type="entry name" value="Alpha-macroglob_thiol-ester_cl"/>
</dbReference>
<organism evidence="9 10">
    <name type="scientific">Ascidiaceihabitans donghaensis</name>
    <dbReference type="NCBI Taxonomy" id="1510460"/>
    <lineage>
        <taxon>Bacteria</taxon>
        <taxon>Pseudomonadati</taxon>
        <taxon>Pseudomonadota</taxon>
        <taxon>Alphaproteobacteria</taxon>
        <taxon>Rhodobacterales</taxon>
        <taxon>Paracoccaceae</taxon>
        <taxon>Ascidiaceihabitans</taxon>
    </lineage>
</organism>
<evidence type="ECO:0000256" key="3">
    <source>
        <dbReference type="ARBA" id="ARBA00022737"/>
    </source>
</evidence>
<dbReference type="OrthoDB" id="9767116at2"/>
<dbReference type="Pfam" id="PF17972">
    <property type="entry name" value="bMG5"/>
    <property type="match status" value="1"/>
</dbReference>
<dbReference type="Proteomes" id="UP000244880">
    <property type="component" value="Unassembled WGS sequence"/>
</dbReference>
<dbReference type="Gene3D" id="1.50.10.20">
    <property type="match status" value="1"/>
</dbReference>
<dbReference type="GO" id="GO:0005576">
    <property type="term" value="C:extracellular region"/>
    <property type="evidence" value="ECO:0007669"/>
    <property type="project" value="InterPro"/>
</dbReference>
<name>A0A2R8B9F5_9RHOB</name>
<dbReference type="InterPro" id="IPR049120">
    <property type="entry name" value="A2M_bMG2"/>
</dbReference>
<dbReference type="PANTHER" id="PTHR40094:SF1">
    <property type="entry name" value="UBIQUITIN DOMAIN-CONTAINING PROTEIN"/>
    <property type="match status" value="1"/>
</dbReference>
<dbReference type="InterPro" id="IPR051802">
    <property type="entry name" value="YfhM-like"/>
</dbReference>
<dbReference type="InterPro" id="IPR001599">
    <property type="entry name" value="Macroglobln_a2"/>
</dbReference>
<dbReference type="PANTHER" id="PTHR40094">
    <property type="entry name" value="ALPHA-2-MACROGLOBULIN HOMOLOG"/>
    <property type="match status" value="1"/>
</dbReference>
<dbReference type="Pfam" id="PF21142">
    <property type="entry name" value="A2M_bMG2"/>
    <property type="match status" value="1"/>
</dbReference>
<evidence type="ECO:0000256" key="2">
    <source>
        <dbReference type="ARBA" id="ARBA00022729"/>
    </source>
</evidence>
<comment type="similarity">
    <text evidence="1">Belongs to the protease inhibitor I39 (alpha-2-macroglobulin) family. Bacterial alpha-2-macroglobulin subfamily.</text>
</comment>
<dbReference type="Pfam" id="PF17973">
    <property type="entry name" value="bMG10"/>
    <property type="match status" value="1"/>
</dbReference>
<dbReference type="Pfam" id="PF00207">
    <property type="entry name" value="A2M"/>
    <property type="match status" value="1"/>
</dbReference>
<gene>
    <name evidence="9" type="primary">yfhM</name>
    <name evidence="9" type="ORF">ASD8599_00404</name>
</gene>
<proteinExistence type="inferred from homology"/>